<evidence type="ECO:0000256" key="4">
    <source>
        <dbReference type="ARBA" id="ARBA00023136"/>
    </source>
</evidence>
<feature type="transmembrane region" description="Helical" evidence="5">
    <location>
        <begin position="511"/>
        <end position="529"/>
    </location>
</feature>
<dbReference type="OrthoDB" id="196103at2759"/>
<evidence type="ECO:0000313" key="6">
    <source>
        <dbReference type="EMBL" id="KXS11498.1"/>
    </source>
</evidence>
<keyword evidence="3 5" id="KW-1133">Transmembrane helix</keyword>
<organism evidence="6 7">
    <name type="scientific">Gonapodya prolifera (strain JEL478)</name>
    <name type="common">Monoblepharis prolifera</name>
    <dbReference type="NCBI Taxonomy" id="1344416"/>
    <lineage>
        <taxon>Eukaryota</taxon>
        <taxon>Fungi</taxon>
        <taxon>Fungi incertae sedis</taxon>
        <taxon>Chytridiomycota</taxon>
        <taxon>Chytridiomycota incertae sedis</taxon>
        <taxon>Monoblepharidomycetes</taxon>
        <taxon>Monoblepharidales</taxon>
        <taxon>Gonapodyaceae</taxon>
        <taxon>Gonapodya</taxon>
    </lineage>
</organism>
<protein>
    <recommendedName>
        <fullName evidence="8">MFS general substrate transporter</fullName>
    </recommendedName>
</protein>
<dbReference type="EMBL" id="KQ965800">
    <property type="protein sequence ID" value="KXS11498.1"/>
    <property type="molecule type" value="Genomic_DNA"/>
</dbReference>
<dbReference type="PANTHER" id="PTHR23294">
    <property type="entry name" value="ET TRANSLATION PRODUCT-RELATED"/>
    <property type="match status" value="1"/>
</dbReference>
<dbReference type="InterPro" id="IPR036259">
    <property type="entry name" value="MFS_trans_sf"/>
</dbReference>
<keyword evidence="7" id="KW-1185">Reference proteome</keyword>
<feature type="transmembrane region" description="Helical" evidence="5">
    <location>
        <begin position="228"/>
        <end position="251"/>
    </location>
</feature>
<dbReference type="SUPFAM" id="SSF103473">
    <property type="entry name" value="MFS general substrate transporter"/>
    <property type="match status" value="1"/>
</dbReference>
<proteinExistence type="predicted"/>
<evidence type="ECO:0000313" key="7">
    <source>
        <dbReference type="Proteomes" id="UP000070544"/>
    </source>
</evidence>
<feature type="transmembrane region" description="Helical" evidence="5">
    <location>
        <begin position="367"/>
        <end position="388"/>
    </location>
</feature>
<evidence type="ECO:0008006" key="8">
    <source>
        <dbReference type="Google" id="ProtNLM"/>
    </source>
</evidence>
<dbReference type="PANTHER" id="PTHR23294:SF59">
    <property type="entry name" value="UNC93-LIKE PROTEIN C922.05C"/>
    <property type="match status" value="1"/>
</dbReference>
<name>A0A139A4I2_GONPJ</name>
<comment type="subcellular location">
    <subcellularLocation>
        <location evidence="1">Membrane</location>
        <topology evidence="1">Multi-pass membrane protein</topology>
    </subcellularLocation>
</comment>
<evidence type="ECO:0000256" key="2">
    <source>
        <dbReference type="ARBA" id="ARBA00022692"/>
    </source>
</evidence>
<feature type="transmembrane region" description="Helical" evidence="5">
    <location>
        <begin position="327"/>
        <end position="347"/>
    </location>
</feature>
<reference evidence="6 7" key="1">
    <citation type="journal article" date="2015" name="Genome Biol. Evol.">
        <title>Phylogenomic analyses indicate that early fungi evolved digesting cell walls of algal ancestors of land plants.</title>
        <authorList>
            <person name="Chang Y."/>
            <person name="Wang S."/>
            <person name="Sekimoto S."/>
            <person name="Aerts A.L."/>
            <person name="Choi C."/>
            <person name="Clum A."/>
            <person name="LaButti K.M."/>
            <person name="Lindquist E.A."/>
            <person name="Yee Ngan C."/>
            <person name="Ohm R.A."/>
            <person name="Salamov A.A."/>
            <person name="Grigoriev I.V."/>
            <person name="Spatafora J.W."/>
            <person name="Berbee M.L."/>
        </authorList>
    </citation>
    <scope>NUCLEOTIDE SEQUENCE [LARGE SCALE GENOMIC DNA]</scope>
    <source>
        <strain evidence="6 7">JEL478</strain>
    </source>
</reference>
<accession>A0A139A4I2</accession>
<dbReference type="Proteomes" id="UP000070544">
    <property type="component" value="Unassembled WGS sequence"/>
</dbReference>
<dbReference type="AlphaFoldDB" id="A0A139A4I2"/>
<feature type="transmembrane region" description="Helical" evidence="5">
    <location>
        <begin position="400"/>
        <end position="423"/>
    </location>
</feature>
<evidence type="ECO:0000256" key="3">
    <source>
        <dbReference type="ARBA" id="ARBA00022989"/>
    </source>
</evidence>
<feature type="transmembrane region" description="Helical" evidence="5">
    <location>
        <begin position="263"/>
        <end position="281"/>
    </location>
</feature>
<keyword evidence="4 5" id="KW-0472">Membrane</keyword>
<evidence type="ECO:0000256" key="1">
    <source>
        <dbReference type="ARBA" id="ARBA00004141"/>
    </source>
</evidence>
<gene>
    <name evidence="6" type="ORF">M427DRAFT_35638</name>
</gene>
<dbReference type="InterPro" id="IPR051617">
    <property type="entry name" value="UNC-93-like_regulator"/>
</dbReference>
<keyword evidence="2 5" id="KW-0812">Transmembrane</keyword>
<dbReference type="OMA" id="FFSYACY"/>
<evidence type="ECO:0000256" key="5">
    <source>
        <dbReference type="SAM" id="Phobius"/>
    </source>
</evidence>
<feature type="transmembrane region" description="Helical" evidence="5">
    <location>
        <begin position="75"/>
        <end position="95"/>
    </location>
</feature>
<sequence>MEEMRVPSVRTSTDASVTQGLHAVRYETFSTVATVESHADGEEKVIDAPHHVSESTPLLPRKHTPMRAPLSSSPLAQTLILALTFALGPTFWNALQALGGAGQAERTRASAGLAVLYACFTVSSVVMAKVGSHVARWPRAMLVLGGLGHLQYMLALRQIAQWDAVSIPHGIGTLSHSGHPPPPAASTLAWHLTLLSSAFLGLCKGPLWTTQTHLLMRYSSPGRGAGLAGLYLVVQNVVQLLGAAMPFVVNFGGGTSGGVSEETYTVATLVISLSCITPLLLSPPDSVHSSSTTTTVLSTPPTCIHADPSIKPTPTSSAWRSEIRDTIAAVSSHDILFLIPFFFSLGTPHSLLWNHINLPLFTVRTRALNTALSCLLGILTAPILGRVLDSAGATRWRARAGWGLVTGLVLASWLGMCALASLIGRSGAGDGVEDNKMDFIHPGAAWAVGVYAFSGVFEAAREVLVYHLLTLHPHPPHTSTRISAFRHFLRAVAQSCGFAMSAAGVGVWWQVAWVGAWCVGSMLPVYFVVDKWARRDEKDCEEGVALGVGEMVVVEEC</sequence>
<dbReference type="GO" id="GO:0016020">
    <property type="term" value="C:membrane"/>
    <property type="evidence" value="ECO:0007669"/>
    <property type="project" value="UniProtKB-SubCell"/>
</dbReference>
<feature type="transmembrane region" description="Helical" evidence="5">
    <location>
        <begin position="107"/>
        <end position="128"/>
    </location>
</feature>